<keyword evidence="5 17" id="KW-0031">Aminopeptidase</keyword>
<protein>
    <recommendedName>
        <fullName evidence="14">Peptide hydrolase</fullName>
        <ecNumber evidence="14">3.4.-.-</ecNumber>
    </recommendedName>
</protein>
<dbReference type="EC" id="3.4.-.-" evidence="14"/>
<dbReference type="Proteomes" id="UP001446871">
    <property type="component" value="Unassembled WGS sequence"/>
</dbReference>
<dbReference type="PANTHER" id="PTHR12147:SF57">
    <property type="entry name" value="PEPTIDE HYDROLASE"/>
    <property type="match status" value="1"/>
</dbReference>
<keyword evidence="12" id="KW-0482">Metalloprotease</keyword>
<dbReference type="Gene3D" id="3.40.630.10">
    <property type="entry name" value="Zn peptidases"/>
    <property type="match status" value="1"/>
</dbReference>
<feature type="signal peptide" evidence="14">
    <location>
        <begin position="1"/>
        <end position="20"/>
    </location>
</feature>
<dbReference type="SUPFAM" id="SSF53187">
    <property type="entry name" value="Zn-dependent exopeptidases"/>
    <property type="match status" value="1"/>
</dbReference>
<dbReference type="Pfam" id="PF02225">
    <property type="entry name" value="PA"/>
    <property type="match status" value="1"/>
</dbReference>
<dbReference type="InterPro" id="IPR046450">
    <property type="entry name" value="PA_dom_sf"/>
</dbReference>
<evidence type="ECO:0000256" key="1">
    <source>
        <dbReference type="ARBA" id="ARBA00001947"/>
    </source>
</evidence>
<dbReference type="SUPFAM" id="SSF52025">
    <property type="entry name" value="PA domain"/>
    <property type="match status" value="1"/>
</dbReference>
<comment type="subunit">
    <text evidence="4">Monomer.</text>
</comment>
<keyword evidence="10 14" id="KW-0378">Hydrolase</keyword>
<keyword evidence="9 14" id="KW-0732">Signal</keyword>
<evidence type="ECO:0000256" key="2">
    <source>
        <dbReference type="ARBA" id="ARBA00004613"/>
    </source>
</evidence>
<proteinExistence type="inferred from homology"/>
<keyword evidence="6" id="KW-0964">Secreted</keyword>
<sequence length="513" mass="53277">MKTTTALLAAAAAAAPGAIATGNETSKPYVTSESLQSLISIEDLLAGSQKLQDIADAHGGNRAFGGGGHNATVDWLYDTLSSTGYFDVVKQPFVELFSAGSANLTSSSGSNKKDYSPDTLTYTAGTGGQTLSRPVVAVANVGCDAADFPAGVADNIALVKRGTCDFAKKAALAKAAGAAAAIVYNNVPGAVAGTLGSQSAANAPIVGIPQDEGEAILSALTSSPDTPFVLDLFIESIVENRTNYNVIAETKQGDKDNVLVLGGHSDSVYEGPGINDDGSGSVGVWAVAKALTGFKIKNAVRFAFWGAEEFGKLGSFYYVKQLNQTEAEIGKIRAYLNFDMIASPNYVYGIYDGDGSAFNFSGPAGSDQIERDFEDFFKANNLPSVPSVFSGRSDYAGFIENGIPSGGLFTGAEVLKTAEEAALFGGKAGEPLDANYHQAGDNIDNLAQDAYLINTKAIANSVAKYAMSWSSLPDVQNQPQRRWGAIPVAQDLAVGHGHAHGHKGACGEMGELM</sequence>
<evidence type="ECO:0000256" key="14">
    <source>
        <dbReference type="RuleBase" id="RU361240"/>
    </source>
</evidence>
<dbReference type="GO" id="GO:0004177">
    <property type="term" value="F:aminopeptidase activity"/>
    <property type="evidence" value="ECO:0007669"/>
    <property type="project" value="UniProtKB-KW"/>
</dbReference>
<evidence type="ECO:0000256" key="7">
    <source>
        <dbReference type="ARBA" id="ARBA00022670"/>
    </source>
</evidence>
<dbReference type="PANTHER" id="PTHR12147">
    <property type="entry name" value="METALLOPEPTIDASE M28 FAMILY MEMBER"/>
    <property type="match status" value="1"/>
</dbReference>
<dbReference type="Pfam" id="PF04389">
    <property type="entry name" value="Peptidase_M28"/>
    <property type="match status" value="1"/>
</dbReference>
<evidence type="ECO:0000256" key="8">
    <source>
        <dbReference type="ARBA" id="ARBA00022723"/>
    </source>
</evidence>
<keyword evidence="13" id="KW-0325">Glycoprotein</keyword>
<accession>A0ABR1VSR6</accession>
<evidence type="ECO:0000256" key="4">
    <source>
        <dbReference type="ARBA" id="ARBA00011245"/>
    </source>
</evidence>
<dbReference type="EMBL" id="JAQQWM010000003">
    <property type="protein sequence ID" value="KAK8072934.1"/>
    <property type="molecule type" value="Genomic_DNA"/>
</dbReference>
<name>A0ABR1VSR6_9PEZI</name>
<dbReference type="InterPro" id="IPR041756">
    <property type="entry name" value="M28_SGAP-like"/>
</dbReference>
<evidence type="ECO:0000256" key="9">
    <source>
        <dbReference type="ARBA" id="ARBA00022729"/>
    </source>
</evidence>
<dbReference type="InterPro" id="IPR003137">
    <property type="entry name" value="PA_domain"/>
</dbReference>
<keyword evidence="8 14" id="KW-0479">Metal-binding</keyword>
<evidence type="ECO:0000256" key="6">
    <source>
        <dbReference type="ARBA" id="ARBA00022525"/>
    </source>
</evidence>
<gene>
    <name evidence="17" type="ORF">PG996_006282</name>
</gene>
<evidence type="ECO:0000256" key="13">
    <source>
        <dbReference type="ARBA" id="ARBA00023180"/>
    </source>
</evidence>
<feature type="domain" description="PA" evidence="15">
    <location>
        <begin position="133"/>
        <end position="216"/>
    </location>
</feature>
<dbReference type="InterPro" id="IPR007484">
    <property type="entry name" value="Peptidase_M28"/>
</dbReference>
<comment type="cofactor">
    <cofactor evidence="1">
        <name>Zn(2+)</name>
        <dbReference type="ChEBI" id="CHEBI:29105"/>
    </cofactor>
</comment>
<evidence type="ECO:0000256" key="11">
    <source>
        <dbReference type="ARBA" id="ARBA00022833"/>
    </source>
</evidence>
<evidence type="ECO:0000256" key="3">
    <source>
        <dbReference type="ARBA" id="ARBA00005957"/>
    </source>
</evidence>
<keyword evidence="11 14" id="KW-0862">Zinc</keyword>
<keyword evidence="18" id="KW-1185">Reference proteome</keyword>
<comment type="caution">
    <text evidence="17">The sequence shown here is derived from an EMBL/GenBank/DDBJ whole genome shotgun (WGS) entry which is preliminary data.</text>
</comment>
<evidence type="ECO:0000256" key="12">
    <source>
        <dbReference type="ARBA" id="ARBA00023049"/>
    </source>
</evidence>
<dbReference type="Gene3D" id="3.50.30.30">
    <property type="match status" value="1"/>
</dbReference>
<evidence type="ECO:0000256" key="5">
    <source>
        <dbReference type="ARBA" id="ARBA00022438"/>
    </source>
</evidence>
<reference evidence="17 18" key="1">
    <citation type="submission" date="2023-01" db="EMBL/GenBank/DDBJ databases">
        <title>Analysis of 21 Apiospora genomes using comparative genomics revels a genus with tremendous synthesis potential of carbohydrate active enzymes and secondary metabolites.</title>
        <authorList>
            <person name="Sorensen T."/>
        </authorList>
    </citation>
    <scope>NUCLEOTIDE SEQUENCE [LARGE SCALE GENOMIC DNA]</scope>
    <source>
        <strain evidence="17 18">CBS 83171</strain>
    </source>
</reference>
<evidence type="ECO:0000259" key="16">
    <source>
        <dbReference type="Pfam" id="PF04389"/>
    </source>
</evidence>
<dbReference type="CDD" id="cd03876">
    <property type="entry name" value="M28_SGAP_like"/>
    <property type="match status" value="1"/>
</dbReference>
<evidence type="ECO:0000313" key="17">
    <source>
        <dbReference type="EMBL" id="KAK8072934.1"/>
    </source>
</evidence>
<comment type="similarity">
    <text evidence="3">Belongs to the peptidase M28 family. M28A subfamily.</text>
</comment>
<evidence type="ECO:0000256" key="10">
    <source>
        <dbReference type="ARBA" id="ARBA00022801"/>
    </source>
</evidence>
<evidence type="ECO:0000313" key="18">
    <source>
        <dbReference type="Proteomes" id="UP001446871"/>
    </source>
</evidence>
<organism evidence="17 18">
    <name type="scientific">Apiospora saccharicola</name>
    <dbReference type="NCBI Taxonomy" id="335842"/>
    <lineage>
        <taxon>Eukaryota</taxon>
        <taxon>Fungi</taxon>
        <taxon>Dikarya</taxon>
        <taxon>Ascomycota</taxon>
        <taxon>Pezizomycotina</taxon>
        <taxon>Sordariomycetes</taxon>
        <taxon>Xylariomycetidae</taxon>
        <taxon>Amphisphaeriales</taxon>
        <taxon>Apiosporaceae</taxon>
        <taxon>Apiospora</taxon>
    </lineage>
</organism>
<feature type="domain" description="Peptidase M28" evidence="16">
    <location>
        <begin position="245"/>
        <end position="460"/>
    </location>
</feature>
<dbReference type="InterPro" id="IPR045175">
    <property type="entry name" value="M28_fam"/>
</dbReference>
<comment type="subcellular location">
    <subcellularLocation>
        <location evidence="2">Secreted</location>
    </subcellularLocation>
</comment>
<evidence type="ECO:0000259" key="15">
    <source>
        <dbReference type="Pfam" id="PF02225"/>
    </source>
</evidence>
<feature type="chain" id="PRO_5044956023" description="Peptide hydrolase" evidence="14">
    <location>
        <begin position="21"/>
        <end position="513"/>
    </location>
</feature>
<keyword evidence="7 14" id="KW-0645">Protease</keyword>